<gene>
    <name evidence="2" type="ORF">MSG88_02900</name>
</gene>
<evidence type="ECO:0000313" key="3">
    <source>
        <dbReference type="Proteomes" id="UP001284654"/>
    </source>
</evidence>
<organism evidence="2 3">
    <name type="scientific">Acinetobacter indicus</name>
    <dbReference type="NCBI Taxonomy" id="756892"/>
    <lineage>
        <taxon>Bacteria</taxon>
        <taxon>Pseudomonadati</taxon>
        <taxon>Pseudomonadota</taxon>
        <taxon>Gammaproteobacteria</taxon>
        <taxon>Moraxellales</taxon>
        <taxon>Moraxellaceae</taxon>
        <taxon>Acinetobacter</taxon>
    </lineage>
</organism>
<dbReference type="EMBL" id="JAWJYY010000001">
    <property type="protein sequence ID" value="MDV4314743.1"/>
    <property type="molecule type" value="Genomic_DNA"/>
</dbReference>
<keyword evidence="1" id="KW-0732">Signal</keyword>
<feature type="signal peptide" evidence="1">
    <location>
        <begin position="1"/>
        <end position="19"/>
    </location>
</feature>
<protein>
    <submittedName>
        <fullName evidence="2">Uncharacterized protein</fullName>
    </submittedName>
</protein>
<comment type="caution">
    <text evidence="2">The sequence shown here is derived from an EMBL/GenBank/DDBJ whole genome shotgun (WGS) entry which is preliminary data.</text>
</comment>
<dbReference type="RefSeq" id="WP_104495271.1">
    <property type="nucleotide sequence ID" value="NZ_CP044018.1"/>
</dbReference>
<reference evidence="2" key="1">
    <citation type="submission" date="2023-10" db="EMBL/GenBank/DDBJ databases">
        <authorList>
            <person name="Sykes E.M.E."/>
            <person name="Khan I.U.H."/>
            <person name="Kumar A."/>
        </authorList>
    </citation>
    <scope>NUCLEOTIDE SEQUENCE</scope>
    <source>
        <strain evidence="2">IK5</strain>
    </source>
</reference>
<accession>A0AAW8Z2F9</accession>
<evidence type="ECO:0000313" key="2">
    <source>
        <dbReference type="EMBL" id="MDV4314743.1"/>
    </source>
</evidence>
<sequence length="117" mass="13719">MKKIILVLILSCITVHSFAKPAYRENMQNYLKKNPVQQNSQPRVLSFNFDEMHLSVLKNLLAIEKKVTLIVDSDVDMNHQFPLHLRNSNFLEFLDVTTRQLGLQYEVLNSKTIRVYK</sequence>
<name>A0AAW8Z2F9_9GAMM</name>
<proteinExistence type="predicted"/>
<feature type="chain" id="PRO_5043858033" evidence="1">
    <location>
        <begin position="20"/>
        <end position="117"/>
    </location>
</feature>
<dbReference type="Proteomes" id="UP001284654">
    <property type="component" value="Unassembled WGS sequence"/>
</dbReference>
<evidence type="ECO:0000256" key="1">
    <source>
        <dbReference type="SAM" id="SignalP"/>
    </source>
</evidence>
<dbReference type="AlphaFoldDB" id="A0AAW8Z2F9"/>